<dbReference type="SUPFAM" id="SSF111331">
    <property type="entry name" value="NAD kinase/diacylglycerol kinase-like"/>
    <property type="match status" value="1"/>
</dbReference>
<dbReference type="GO" id="GO:0051287">
    <property type="term" value="F:NAD binding"/>
    <property type="evidence" value="ECO:0007669"/>
    <property type="project" value="UniProtKB-ARBA"/>
</dbReference>
<comment type="caution">
    <text evidence="6">Lacks conserved residue(s) required for the propagation of feature annotation.</text>
</comment>
<feature type="binding site" evidence="6">
    <location>
        <begin position="79"/>
        <end position="80"/>
    </location>
    <ligand>
        <name>NAD(+)</name>
        <dbReference type="ChEBI" id="CHEBI:57540"/>
    </ligand>
</feature>
<feature type="binding site" evidence="6">
    <location>
        <position position="163"/>
    </location>
    <ligand>
        <name>NAD(+)</name>
        <dbReference type="ChEBI" id="CHEBI:57540"/>
    </ligand>
</feature>
<dbReference type="GO" id="GO:0005737">
    <property type="term" value="C:cytoplasm"/>
    <property type="evidence" value="ECO:0007669"/>
    <property type="project" value="UniProtKB-SubCell"/>
</dbReference>
<dbReference type="Pfam" id="PF20143">
    <property type="entry name" value="NAD_kinase_C"/>
    <property type="match status" value="1"/>
</dbReference>
<comment type="subcellular location">
    <subcellularLocation>
        <location evidence="6">Cytoplasm</location>
    </subcellularLocation>
</comment>
<comment type="function">
    <text evidence="6">Involved in the regulation of the intracellular balance of NAD and NADP, and is a key enzyme in the biosynthesis of NADP. Catalyzes specifically the phosphorylation on 2'-hydroxyl of the adenosine moiety of NAD to yield NADP.</text>
</comment>
<accession>A0A2N3G623</accession>
<dbReference type="Gene3D" id="3.40.50.10330">
    <property type="entry name" value="Probable inorganic polyphosphate/atp-NAD kinase, domain 1"/>
    <property type="match status" value="1"/>
</dbReference>
<feature type="binding site" evidence="6">
    <location>
        <begin position="152"/>
        <end position="153"/>
    </location>
    <ligand>
        <name>NAD(+)</name>
        <dbReference type="ChEBI" id="CHEBI:57540"/>
    </ligand>
</feature>
<comment type="caution">
    <text evidence="7">The sequence shown here is derived from an EMBL/GenBank/DDBJ whole genome shotgun (WGS) entry which is preliminary data.</text>
</comment>
<evidence type="ECO:0000256" key="4">
    <source>
        <dbReference type="ARBA" id="ARBA00023027"/>
    </source>
</evidence>
<keyword evidence="4 6" id="KW-0520">NAD</keyword>
<dbReference type="HAMAP" id="MF_00361">
    <property type="entry name" value="NAD_kinase"/>
    <property type="match status" value="1"/>
</dbReference>
<dbReference type="PANTHER" id="PTHR20275:SF0">
    <property type="entry name" value="NAD KINASE"/>
    <property type="match status" value="1"/>
</dbReference>
<organism evidence="7 8">
    <name type="scientific">Candidatus Anoxymicrobium japonicum</name>
    <dbReference type="NCBI Taxonomy" id="2013648"/>
    <lineage>
        <taxon>Bacteria</taxon>
        <taxon>Bacillati</taxon>
        <taxon>Actinomycetota</taxon>
        <taxon>Candidatus Geothermincolia</taxon>
        <taxon>Candidatus Geothermincolales</taxon>
        <taxon>Candidatus Anoxymicrobiaceae</taxon>
        <taxon>Candidatus Anoxymicrobium</taxon>
    </lineage>
</organism>
<keyword evidence="1 6" id="KW-0808">Transferase</keyword>
<dbReference type="InterPro" id="IPR016064">
    <property type="entry name" value="NAD/diacylglycerol_kinase_sf"/>
</dbReference>
<dbReference type="Gene3D" id="2.60.200.30">
    <property type="entry name" value="Probable inorganic polyphosphate/atp-NAD kinase, domain 2"/>
    <property type="match status" value="1"/>
</dbReference>
<comment type="cofactor">
    <cofactor evidence="6">
        <name>a divalent metal cation</name>
        <dbReference type="ChEBI" id="CHEBI:60240"/>
    </cofactor>
</comment>
<feature type="binding site" evidence="6">
    <location>
        <position position="182"/>
    </location>
    <ligand>
        <name>NAD(+)</name>
        <dbReference type="ChEBI" id="CHEBI:57540"/>
    </ligand>
</feature>
<keyword evidence="6" id="KW-0547">Nucleotide-binding</keyword>
<feature type="binding site" evidence="6">
    <location>
        <begin position="193"/>
        <end position="198"/>
    </location>
    <ligand>
        <name>NAD(+)</name>
        <dbReference type="ChEBI" id="CHEBI:57540"/>
    </ligand>
</feature>
<dbReference type="GO" id="GO:0046872">
    <property type="term" value="F:metal ion binding"/>
    <property type="evidence" value="ECO:0007669"/>
    <property type="project" value="UniProtKB-UniRule"/>
</dbReference>
<name>A0A2N3G623_9ACTN</name>
<evidence type="ECO:0000256" key="1">
    <source>
        <dbReference type="ARBA" id="ARBA00022679"/>
    </source>
</evidence>
<proteinExistence type="inferred from homology"/>
<keyword evidence="6" id="KW-0067">ATP-binding</keyword>
<comment type="similarity">
    <text evidence="6">Belongs to the NAD kinase family.</text>
</comment>
<dbReference type="EMBL" id="PHEX01000029">
    <property type="protein sequence ID" value="PKQ28169.1"/>
    <property type="molecule type" value="Genomic_DNA"/>
</dbReference>
<evidence type="ECO:0000256" key="2">
    <source>
        <dbReference type="ARBA" id="ARBA00022777"/>
    </source>
</evidence>
<evidence type="ECO:0000256" key="6">
    <source>
        <dbReference type="HAMAP-Rule" id="MF_00361"/>
    </source>
</evidence>
<dbReference type="GO" id="GO:0005524">
    <property type="term" value="F:ATP binding"/>
    <property type="evidence" value="ECO:0007669"/>
    <property type="project" value="UniProtKB-KW"/>
</dbReference>
<dbReference type="EC" id="2.7.1.23" evidence="6"/>
<dbReference type="GO" id="GO:0003951">
    <property type="term" value="F:NAD+ kinase activity"/>
    <property type="evidence" value="ECO:0007669"/>
    <property type="project" value="UniProtKB-UniRule"/>
</dbReference>
<evidence type="ECO:0000256" key="5">
    <source>
        <dbReference type="ARBA" id="ARBA00047925"/>
    </source>
</evidence>
<evidence type="ECO:0000256" key="3">
    <source>
        <dbReference type="ARBA" id="ARBA00022857"/>
    </source>
</evidence>
<dbReference type="Proteomes" id="UP000233654">
    <property type="component" value="Unassembled WGS sequence"/>
</dbReference>
<feature type="active site" description="Proton acceptor" evidence="6">
    <location>
        <position position="79"/>
    </location>
</feature>
<keyword evidence="3 6" id="KW-0521">NADP</keyword>
<dbReference type="AlphaFoldDB" id="A0A2N3G623"/>
<evidence type="ECO:0000313" key="8">
    <source>
        <dbReference type="Proteomes" id="UP000233654"/>
    </source>
</evidence>
<dbReference type="InterPro" id="IPR002504">
    <property type="entry name" value="NADK"/>
</dbReference>
<keyword evidence="6" id="KW-0963">Cytoplasm</keyword>
<gene>
    <name evidence="6" type="primary">nadK</name>
    <name evidence="7" type="ORF">CVT63_04180</name>
</gene>
<comment type="catalytic activity">
    <reaction evidence="5 6">
        <text>NAD(+) + ATP = ADP + NADP(+) + H(+)</text>
        <dbReference type="Rhea" id="RHEA:18629"/>
        <dbReference type="ChEBI" id="CHEBI:15378"/>
        <dbReference type="ChEBI" id="CHEBI:30616"/>
        <dbReference type="ChEBI" id="CHEBI:57540"/>
        <dbReference type="ChEBI" id="CHEBI:58349"/>
        <dbReference type="ChEBI" id="CHEBI:456216"/>
        <dbReference type="EC" id="2.7.1.23"/>
    </reaction>
</comment>
<dbReference type="GO" id="GO:0006741">
    <property type="term" value="P:NADP+ biosynthetic process"/>
    <property type="evidence" value="ECO:0007669"/>
    <property type="project" value="UniProtKB-UniRule"/>
</dbReference>
<dbReference type="PANTHER" id="PTHR20275">
    <property type="entry name" value="NAD KINASE"/>
    <property type="match status" value="1"/>
</dbReference>
<reference evidence="7 8" key="1">
    <citation type="journal article" date="2017" name="ISME J.">
        <title>Potential for microbial H2 and metal transformations associated with novel bacteria and archaea in deep terrestrial subsurface sediments.</title>
        <authorList>
            <person name="Hernsdorf A.W."/>
            <person name="Amano Y."/>
            <person name="Miyakawa K."/>
            <person name="Ise K."/>
            <person name="Suzuki Y."/>
            <person name="Anantharaman K."/>
            <person name="Probst A."/>
            <person name="Burstein D."/>
            <person name="Thomas B.C."/>
            <person name="Banfield J.F."/>
        </authorList>
    </citation>
    <scope>NUCLEOTIDE SEQUENCE [LARGE SCALE GENOMIC DNA]</scope>
    <source>
        <strain evidence="7">HGW-Actinobacteria-3</strain>
    </source>
</reference>
<dbReference type="GO" id="GO:0019674">
    <property type="term" value="P:NAD+ metabolic process"/>
    <property type="evidence" value="ECO:0007669"/>
    <property type="project" value="InterPro"/>
</dbReference>
<evidence type="ECO:0000313" key="7">
    <source>
        <dbReference type="EMBL" id="PKQ28169.1"/>
    </source>
</evidence>
<dbReference type="InterPro" id="IPR017437">
    <property type="entry name" value="ATP-NAD_kinase_PpnK-typ_C"/>
</dbReference>
<sequence length="300" mass="32419">MVGKTQLLGNDHRKKVLIIPHVRKPGVKELVLEVSNWLERHGAPYFLLERDAATLGLDLPFASLDSAGEIGLVIALGGDGTMLHAIDLMRGMDVPVVGINIGKLGFLTAVDAHHSVSALDDIFAGKYVISERMPVGCTVSSTGESSVYRALNEIVVGKLIRERLIHISTYVNGLFFMRYSGDGLIFASSTGSTAYSLSAGGPIVTPDLRCLLLTPICAHMLFARPMVLDATDRVMVTVEGAPERLSLSVDGRLDVEIPSGAAIEFYALEETVKIMELVDASFYGTVRRKFMRPPAGEDMS</sequence>
<dbReference type="Pfam" id="PF01513">
    <property type="entry name" value="NAD_kinase"/>
    <property type="match status" value="1"/>
</dbReference>
<dbReference type="InterPro" id="IPR017438">
    <property type="entry name" value="ATP-NAD_kinase_N"/>
</dbReference>
<feature type="binding site" evidence="6">
    <location>
        <position position="84"/>
    </location>
    <ligand>
        <name>NAD(+)</name>
        <dbReference type="ChEBI" id="CHEBI:57540"/>
    </ligand>
</feature>
<protein>
    <recommendedName>
        <fullName evidence="6">NAD kinase</fullName>
        <ecNumber evidence="6">2.7.1.23</ecNumber>
    </recommendedName>
    <alternativeName>
        <fullName evidence="6">ATP-dependent NAD kinase</fullName>
    </alternativeName>
</protein>
<keyword evidence="2 6" id="KW-0418">Kinase</keyword>